<comment type="caution">
    <text evidence="2">The sequence shown here is derived from an EMBL/GenBank/DDBJ whole genome shotgun (WGS) entry which is preliminary data.</text>
</comment>
<dbReference type="Pfam" id="PF01656">
    <property type="entry name" value="CbiA"/>
    <property type="match status" value="1"/>
</dbReference>
<evidence type="ECO:0000313" key="2">
    <source>
        <dbReference type="EMBL" id="KJW03736.1"/>
    </source>
</evidence>
<accession>A0A0F3RCL4</accession>
<name>A0A0F3RCL4_9RICK</name>
<dbReference type="CDD" id="cd02042">
    <property type="entry name" value="ParAB_family"/>
    <property type="match status" value="1"/>
</dbReference>
<dbReference type="InterPro" id="IPR002586">
    <property type="entry name" value="CobQ/CobB/MinD/ParA_Nub-bd_dom"/>
</dbReference>
<dbReference type="RefSeq" id="WP_045806048.1">
    <property type="nucleotide sequence ID" value="NZ_LAOQ01000015.1"/>
</dbReference>
<evidence type="ECO:0000313" key="3">
    <source>
        <dbReference type="Proteomes" id="UP000033736"/>
    </source>
</evidence>
<organism evidence="2 3">
    <name type="scientific">Rickettsia argasii T170-B</name>
    <dbReference type="NCBI Taxonomy" id="1268837"/>
    <lineage>
        <taxon>Bacteria</taxon>
        <taxon>Pseudomonadati</taxon>
        <taxon>Pseudomonadota</taxon>
        <taxon>Alphaproteobacteria</taxon>
        <taxon>Rickettsiales</taxon>
        <taxon>Rickettsiaceae</taxon>
        <taxon>Rickettsieae</taxon>
        <taxon>Rickettsia</taxon>
        <taxon>spotted fever group</taxon>
    </lineage>
</organism>
<sequence length="216" mass="24033">MIVLIGGEKGGTGKTTIATNLATIRMQTGHDVLLVDTDKQGSASAWSDIRDLRNIITRIPNIQKFGTNLASDIRDLRNRYEDIIIDAGGRDSIELRAAMTVADIMYIPVQASQFDIWTLSIINDLVAQAQSFNTSLQSYILINRASTNPVINEVDEALSILNDFDHLNLSKSIIKERICYRKAAKSGLSIVELDAKDNKAIKEITMLYEEIFSKNE</sequence>
<dbReference type="EMBL" id="LAOQ01000015">
    <property type="protein sequence ID" value="KJW03736.1"/>
    <property type="molecule type" value="Genomic_DNA"/>
</dbReference>
<keyword evidence="3" id="KW-1185">Reference proteome</keyword>
<dbReference type="PATRIC" id="fig|1268837.3.peg.593"/>
<feature type="domain" description="CobQ/CobB/MinD/ParA nucleotide binding" evidence="1">
    <location>
        <begin position="4"/>
        <end position="189"/>
    </location>
</feature>
<dbReference type="PIRSF" id="PIRSF009320">
    <property type="entry name" value="Nuc_binding_HP_1000"/>
    <property type="match status" value="1"/>
</dbReference>
<protein>
    <submittedName>
        <fullName evidence="2">CobQ/CobB/MinD/ParA nucleotide binding domain protein</fullName>
    </submittedName>
</protein>
<dbReference type="SUPFAM" id="SSF52540">
    <property type="entry name" value="P-loop containing nucleoside triphosphate hydrolases"/>
    <property type="match status" value="1"/>
</dbReference>
<dbReference type="Proteomes" id="UP000033736">
    <property type="component" value="Unassembled WGS sequence"/>
</dbReference>
<dbReference type="InterPro" id="IPR027417">
    <property type="entry name" value="P-loop_NTPase"/>
</dbReference>
<dbReference type="PANTHER" id="PTHR13696:SF96">
    <property type="entry name" value="COBQ_COBB_MIND_PARA NUCLEOTIDE BINDING DOMAIN-CONTAINING PROTEIN"/>
    <property type="match status" value="1"/>
</dbReference>
<dbReference type="Gene3D" id="3.40.50.300">
    <property type="entry name" value="P-loop containing nucleotide triphosphate hydrolases"/>
    <property type="match status" value="1"/>
</dbReference>
<proteinExistence type="predicted"/>
<dbReference type="PANTHER" id="PTHR13696">
    <property type="entry name" value="P-LOOP CONTAINING NUCLEOSIDE TRIPHOSPHATE HYDROLASE"/>
    <property type="match status" value="1"/>
</dbReference>
<reference evidence="2 3" key="1">
    <citation type="submission" date="2015-01" db="EMBL/GenBank/DDBJ databases">
        <title>Genome Sequencing of Rickettsiales /home/snadendla/prok_pipe/test/illegal_ec_num.txt.</title>
        <authorList>
            <person name="Daugherty S.C."/>
            <person name="Su Q."/>
            <person name="Abolude K."/>
            <person name="Beier-Sexton M."/>
            <person name="Carlyon J.A."/>
            <person name="Carter R."/>
            <person name="Day N.P."/>
            <person name="Dumler S.J."/>
            <person name="Dyachenko V."/>
            <person name="Godinez A."/>
            <person name="Kurtti T.J."/>
            <person name="Lichay M."/>
            <person name="Mullins K.E."/>
            <person name="Ott S."/>
            <person name="Pappas-Brown V."/>
            <person name="Paris D.H."/>
            <person name="Patel P."/>
            <person name="Richards A.L."/>
            <person name="Sadzewicz L."/>
            <person name="Sears K."/>
            <person name="Seidman D."/>
            <person name="Sengamalay N."/>
            <person name="Stenos J."/>
            <person name="Tallon L.J."/>
            <person name="Vincent G."/>
            <person name="Fraser C.M."/>
            <person name="Munderloh U."/>
            <person name="Dunning-Hotopp J.C."/>
        </authorList>
    </citation>
    <scope>NUCLEOTIDE SEQUENCE [LARGE SCALE GENOMIC DNA]</scope>
    <source>
        <strain evidence="2 3">T170-B</strain>
    </source>
</reference>
<evidence type="ECO:0000259" key="1">
    <source>
        <dbReference type="Pfam" id="PF01656"/>
    </source>
</evidence>
<dbReference type="AlphaFoldDB" id="A0A0F3RCL4"/>
<dbReference type="InterPro" id="IPR050678">
    <property type="entry name" value="DNA_Partitioning_ATPase"/>
</dbReference>
<gene>
    <name evidence="2" type="ORF">RAT170B_1678</name>
</gene>